<keyword evidence="8 13" id="KW-0547">Nucleotide-binding</keyword>
<evidence type="ECO:0000256" key="10">
    <source>
        <dbReference type="ARBA" id="ARBA00022840"/>
    </source>
</evidence>
<evidence type="ECO:0000256" key="1">
    <source>
        <dbReference type="ARBA" id="ARBA00002274"/>
    </source>
</evidence>
<accession>A0A6I3S2L0</accession>
<gene>
    <name evidence="13" type="primary">lpxK</name>
    <name evidence="14" type="ORF">GMD42_09515</name>
</gene>
<dbReference type="UniPathway" id="UPA00359">
    <property type="reaction ID" value="UER00482"/>
</dbReference>
<dbReference type="EMBL" id="WNCL01000032">
    <property type="protein sequence ID" value="MTU43849.1"/>
    <property type="molecule type" value="Genomic_DNA"/>
</dbReference>
<keyword evidence="9 13" id="KW-0418">Kinase</keyword>
<evidence type="ECO:0000313" key="15">
    <source>
        <dbReference type="Proteomes" id="UP000462362"/>
    </source>
</evidence>
<feature type="binding site" evidence="13">
    <location>
        <begin position="57"/>
        <end position="64"/>
    </location>
    <ligand>
        <name>ATP</name>
        <dbReference type="ChEBI" id="CHEBI:30616"/>
    </ligand>
</feature>
<evidence type="ECO:0000256" key="4">
    <source>
        <dbReference type="ARBA" id="ARBA00016436"/>
    </source>
</evidence>
<dbReference type="HAMAP" id="MF_00409">
    <property type="entry name" value="LpxK"/>
    <property type="match status" value="1"/>
</dbReference>
<dbReference type="Proteomes" id="UP000462362">
    <property type="component" value="Unassembled WGS sequence"/>
</dbReference>
<evidence type="ECO:0000256" key="2">
    <source>
        <dbReference type="ARBA" id="ARBA00004870"/>
    </source>
</evidence>
<organism evidence="14 15">
    <name type="scientific">Parasutterella excrementihominis</name>
    <dbReference type="NCBI Taxonomy" id="487175"/>
    <lineage>
        <taxon>Bacteria</taxon>
        <taxon>Pseudomonadati</taxon>
        <taxon>Pseudomonadota</taxon>
        <taxon>Betaproteobacteria</taxon>
        <taxon>Burkholderiales</taxon>
        <taxon>Sutterellaceae</taxon>
        <taxon>Parasutterella</taxon>
    </lineage>
</organism>
<dbReference type="GO" id="GO:0009244">
    <property type="term" value="P:lipopolysaccharide core region biosynthetic process"/>
    <property type="evidence" value="ECO:0007669"/>
    <property type="project" value="TreeGrafter"/>
</dbReference>
<dbReference type="EC" id="2.7.1.130" evidence="3 13"/>
<dbReference type="InterPro" id="IPR027417">
    <property type="entry name" value="P-loop_NTPase"/>
</dbReference>
<evidence type="ECO:0000313" key="14">
    <source>
        <dbReference type="EMBL" id="MTU43849.1"/>
    </source>
</evidence>
<evidence type="ECO:0000256" key="13">
    <source>
        <dbReference type="HAMAP-Rule" id="MF_00409"/>
    </source>
</evidence>
<keyword evidence="10 13" id="KW-0067">ATP-binding</keyword>
<dbReference type="GO" id="GO:0009029">
    <property type="term" value="F:lipid-A 4'-kinase activity"/>
    <property type="evidence" value="ECO:0007669"/>
    <property type="project" value="UniProtKB-UniRule"/>
</dbReference>
<dbReference type="NCBIfam" id="TIGR00682">
    <property type="entry name" value="lpxK"/>
    <property type="match status" value="1"/>
</dbReference>
<keyword evidence="6 13" id="KW-0441">Lipid A biosynthesis</keyword>
<dbReference type="RefSeq" id="WP_008811683.1">
    <property type="nucleotide sequence ID" value="NZ_CAJUON010000014.1"/>
</dbReference>
<evidence type="ECO:0000256" key="11">
    <source>
        <dbReference type="ARBA" id="ARBA00023098"/>
    </source>
</evidence>
<dbReference type="GO" id="GO:0005886">
    <property type="term" value="C:plasma membrane"/>
    <property type="evidence" value="ECO:0007669"/>
    <property type="project" value="TreeGrafter"/>
</dbReference>
<keyword evidence="5 13" id="KW-0444">Lipid biosynthesis</keyword>
<evidence type="ECO:0000256" key="6">
    <source>
        <dbReference type="ARBA" id="ARBA00022556"/>
    </source>
</evidence>
<comment type="function">
    <text evidence="1 13">Transfers the gamma-phosphate of ATP to the 4'-position of a tetraacyldisaccharide 1-phosphate intermediate (termed DS-1-P) to form tetraacyldisaccharide 1,4'-bis-phosphate (lipid IVA).</text>
</comment>
<dbReference type="InterPro" id="IPR003758">
    <property type="entry name" value="LpxK"/>
</dbReference>
<sequence length="348" mass="38195">MQVQLETFLHKQWDRKGLISWLLLPASAVFLSMAASRRRKTVPVKVGVPVVVVGNIYVGGTGKTPVTIALVKDLKERGWNPGVISRGYRGKAESPVEVRLDSNPDIVGDEPLLIKKATDAPTFVCPKRVEAAEALLKAYPTVNVIISDDGLQHYSLHRDVELAVVGARGLGNGWVLPAGPLREPPSRLDEVDAIVLNATEDIVTSSTPRYVATSGFTNAVNYATGEIVSLDTLSRMQFKKGLKAVAMAGIAVPERFFSMLKAHGLEVRPIALPDHYDYSKNPFKDCEADLIFITEKDAVKCRKHADLKNDERIFVVPLETKLDKFLVDFVEKKITAAAKKSKEAAQQL</sequence>
<evidence type="ECO:0000256" key="9">
    <source>
        <dbReference type="ARBA" id="ARBA00022777"/>
    </source>
</evidence>
<dbReference type="GeneID" id="43349588"/>
<dbReference type="GO" id="GO:0009245">
    <property type="term" value="P:lipid A biosynthetic process"/>
    <property type="evidence" value="ECO:0007669"/>
    <property type="project" value="UniProtKB-UniRule"/>
</dbReference>
<dbReference type="PANTHER" id="PTHR42724:SF1">
    <property type="entry name" value="TETRAACYLDISACCHARIDE 4'-KINASE, MITOCHONDRIAL-RELATED"/>
    <property type="match status" value="1"/>
</dbReference>
<dbReference type="Pfam" id="PF02606">
    <property type="entry name" value="LpxK"/>
    <property type="match status" value="1"/>
</dbReference>
<reference evidence="14 15" key="1">
    <citation type="journal article" date="2019" name="Nat. Med.">
        <title>A library of human gut bacterial isolates paired with longitudinal multiomics data enables mechanistic microbiome research.</title>
        <authorList>
            <person name="Poyet M."/>
            <person name="Groussin M."/>
            <person name="Gibbons S.M."/>
            <person name="Avila-Pacheco J."/>
            <person name="Jiang X."/>
            <person name="Kearney S.M."/>
            <person name="Perrotta A.R."/>
            <person name="Berdy B."/>
            <person name="Zhao S."/>
            <person name="Lieberman T.D."/>
            <person name="Swanson P.K."/>
            <person name="Smith M."/>
            <person name="Roesemann S."/>
            <person name="Alexander J.E."/>
            <person name="Rich S.A."/>
            <person name="Livny J."/>
            <person name="Vlamakis H."/>
            <person name="Clish C."/>
            <person name="Bullock K."/>
            <person name="Deik A."/>
            <person name="Scott J."/>
            <person name="Pierce K.A."/>
            <person name="Xavier R.J."/>
            <person name="Alm E.J."/>
        </authorList>
    </citation>
    <scope>NUCLEOTIDE SEQUENCE [LARGE SCALE GENOMIC DNA]</scope>
    <source>
        <strain evidence="14 15">BIOML-A2</strain>
    </source>
</reference>
<dbReference type="AlphaFoldDB" id="A0A6I3S2L0"/>
<evidence type="ECO:0000256" key="7">
    <source>
        <dbReference type="ARBA" id="ARBA00022679"/>
    </source>
</evidence>
<dbReference type="GO" id="GO:0005524">
    <property type="term" value="F:ATP binding"/>
    <property type="evidence" value="ECO:0007669"/>
    <property type="project" value="UniProtKB-UniRule"/>
</dbReference>
<comment type="catalytic activity">
    <reaction evidence="13">
        <text>a lipid A disaccharide + ATP = a lipid IVA + ADP + H(+)</text>
        <dbReference type="Rhea" id="RHEA:67840"/>
        <dbReference type="ChEBI" id="CHEBI:15378"/>
        <dbReference type="ChEBI" id="CHEBI:30616"/>
        <dbReference type="ChEBI" id="CHEBI:176343"/>
        <dbReference type="ChEBI" id="CHEBI:176425"/>
        <dbReference type="ChEBI" id="CHEBI:456216"/>
        <dbReference type="EC" id="2.7.1.130"/>
    </reaction>
</comment>
<protein>
    <recommendedName>
        <fullName evidence="4 13">Tetraacyldisaccharide 4'-kinase</fullName>
        <ecNumber evidence="3 13">2.7.1.130</ecNumber>
    </recommendedName>
    <alternativeName>
        <fullName evidence="12 13">Lipid A 4'-kinase</fullName>
    </alternativeName>
</protein>
<comment type="pathway">
    <text evidence="2 13">Glycolipid biosynthesis; lipid IV(A) biosynthesis; lipid IV(A) from (3R)-3-hydroxytetradecanoyl-[acyl-carrier-protein] and UDP-N-acetyl-alpha-D-glucosamine: step 6/6.</text>
</comment>
<name>A0A6I3S2L0_9BURK</name>
<dbReference type="SUPFAM" id="SSF52540">
    <property type="entry name" value="P-loop containing nucleoside triphosphate hydrolases"/>
    <property type="match status" value="1"/>
</dbReference>
<keyword evidence="7 13" id="KW-0808">Transferase</keyword>
<comment type="similarity">
    <text evidence="13">Belongs to the LpxK family.</text>
</comment>
<evidence type="ECO:0000256" key="3">
    <source>
        <dbReference type="ARBA" id="ARBA00012071"/>
    </source>
</evidence>
<evidence type="ECO:0000256" key="5">
    <source>
        <dbReference type="ARBA" id="ARBA00022516"/>
    </source>
</evidence>
<proteinExistence type="inferred from homology"/>
<evidence type="ECO:0000256" key="8">
    <source>
        <dbReference type="ARBA" id="ARBA00022741"/>
    </source>
</evidence>
<evidence type="ECO:0000256" key="12">
    <source>
        <dbReference type="ARBA" id="ARBA00029757"/>
    </source>
</evidence>
<dbReference type="PANTHER" id="PTHR42724">
    <property type="entry name" value="TETRAACYLDISACCHARIDE 4'-KINASE"/>
    <property type="match status" value="1"/>
</dbReference>
<keyword evidence="11 13" id="KW-0443">Lipid metabolism</keyword>
<comment type="caution">
    <text evidence="14">The sequence shown here is derived from an EMBL/GenBank/DDBJ whole genome shotgun (WGS) entry which is preliminary data.</text>
</comment>